<protein>
    <submittedName>
        <fullName evidence="1">Uncharacterized protein</fullName>
    </submittedName>
</protein>
<accession>A0A240DYJ3</accession>
<keyword evidence="2" id="KW-1185">Reference proteome</keyword>
<sequence>MVDSPQPIGEIKVPVQTIELEEVQMIEVSDDLLEASCRLVGLFTSTICQDQCGGAFTIPYCR</sequence>
<dbReference type="AlphaFoldDB" id="A0A240DYJ3"/>
<evidence type="ECO:0000313" key="2">
    <source>
        <dbReference type="Proteomes" id="UP000218069"/>
    </source>
</evidence>
<organism evidence="1 2">
    <name type="scientific">Polynucleobacter meluiroseus</name>
    <dbReference type="NCBI Taxonomy" id="1938814"/>
    <lineage>
        <taxon>Bacteria</taxon>
        <taxon>Pseudomonadati</taxon>
        <taxon>Pseudomonadota</taxon>
        <taxon>Betaproteobacteria</taxon>
        <taxon>Burkholderiales</taxon>
        <taxon>Burkholderiaceae</taxon>
        <taxon>Polynucleobacter</taxon>
    </lineage>
</organism>
<reference evidence="2" key="1">
    <citation type="submission" date="2017-08" db="EMBL/GenBank/DDBJ databases">
        <authorList>
            <person name="Varghese N."/>
            <person name="Submissions S."/>
        </authorList>
    </citation>
    <scope>NUCLEOTIDE SEQUENCE [LARGE SCALE GENOMIC DNA]</scope>
    <source>
        <strain evidence="2">AP-Melu-1000-B4</strain>
    </source>
</reference>
<gene>
    <name evidence="1" type="ORF">SAMN06295945_0357</name>
</gene>
<dbReference type="EMBL" id="OANS01000001">
    <property type="protein sequence ID" value="SNX28037.1"/>
    <property type="molecule type" value="Genomic_DNA"/>
</dbReference>
<evidence type="ECO:0000313" key="1">
    <source>
        <dbReference type="EMBL" id="SNX28037.1"/>
    </source>
</evidence>
<proteinExistence type="predicted"/>
<dbReference type="Proteomes" id="UP000218069">
    <property type="component" value="Unassembled WGS sequence"/>
</dbReference>
<name>A0A240DYJ3_9BURK</name>